<gene>
    <name evidence="2" type="ORF">Q604_UNBC03613G0001</name>
</gene>
<accession>W1YIR9</accession>
<dbReference type="AlphaFoldDB" id="W1YIR9"/>
<proteinExistence type="predicted"/>
<feature type="non-terminal residue" evidence="2">
    <location>
        <position position="96"/>
    </location>
</feature>
<evidence type="ECO:0000313" key="2">
    <source>
        <dbReference type="EMBL" id="ETJ42423.1"/>
    </source>
</evidence>
<feature type="non-terminal residue" evidence="2">
    <location>
        <position position="1"/>
    </location>
</feature>
<sequence>PLTGWLAKRVGEVKLFLWSTIAFAIASWGGGVSTAQAIIKTHHLALRAVALTDTTVLDLCARVLPYETTDGLLTLAEARGESELLYTSTTEAFRRV</sequence>
<evidence type="ECO:0000256" key="1">
    <source>
        <dbReference type="SAM" id="Phobius"/>
    </source>
</evidence>
<keyword evidence="1" id="KW-1133">Transmembrane helix</keyword>
<keyword evidence="2" id="KW-0346">Stress response</keyword>
<reference evidence="2" key="1">
    <citation type="submission" date="2013-12" db="EMBL/GenBank/DDBJ databases">
        <title>A Varibaculum cambriense genome reconstructed from a premature infant gut community with otherwise low bacterial novelty that shifts toward anaerobic metabolism during the third week of life.</title>
        <authorList>
            <person name="Brown C.T."/>
            <person name="Sharon I."/>
            <person name="Thomas B.C."/>
            <person name="Castelle C.J."/>
            <person name="Morowitz M.J."/>
            <person name="Banfield J.F."/>
        </authorList>
    </citation>
    <scope>NUCLEOTIDE SEQUENCE</scope>
</reference>
<feature type="transmembrane region" description="Helical" evidence="1">
    <location>
        <begin position="15"/>
        <end position="39"/>
    </location>
</feature>
<protein>
    <submittedName>
        <fullName evidence="2">HSP90 family heat shock protein</fullName>
    </submittedName>
</protein>
<organism evidence="2">
    <name type="scientific">human gut metagenome</name>
    <dbReference type="NCBI Taxonomy" id="408170"/>
    <lineage>
        <taxon>unclassified sequences</taxon>
        <taxon>metagenomes</taxon>
        <taxon>organismal metagenomes</taxon>
    </lineage>
</organism>
<dbReference type="EMBL" id="AZMM01003613">
    <property type="protein sequence ID" value="ETJ42423.1"/>
    <property type="molecule type" value="Genomic_DNA"/>
</dbReference>
<keyword evidence="1" id="KW-0812">Transmembrane</keyword>
<comment type="caution">
    <text evidence="2">The sequence shown here is derived from an EMBL/GenBank/DDBJ whole genome shotgun (WGS) entry which is preliminary data.</text>
</comment>
<keyword evidence="1" id="KW-0472">Membrane</keyword>
<name>W1YIR9_9ZZZZ</name>